<dbReference type="AlphaFoldDB" id="A0A2H1H974"/>
<evidence type="ECO:0000313" key="2">
    <source>
        <dbReference type="Proteomes" id="UP000245764"/>
    </source>
</evidence>
<gene>
    <name evidence="1" type="ORF">ZT1E4_G11652</name>
</gene>
<dbReference type="Proteomes" id="UP000245764">
    <property type="component" value="Chromosome 15"/>
</dbReference>
<proteinExistence type="predicted"/>
<protein>
    <submittedName>
        <fullName evidence="1">Uncharacterized protein</fullName>
    </submittedName>
</protein>
<sequence>MEEIFPTVTVTSAASQSLSTLHHPQPGTSAVITTATASHVQTITTPRAATIKNLLDGTEATMILSLSSMAPPTHAVIPATLAQGFDWANAKEDAVMLLYDDSQQYYTLAIVRPEQRAVELYATHKPESESEPEHSRTIERSLEELLCSLPECDSMAYTRTEMES</sequence>
<name>A0A2H1H974_ZYMTR</name>
<accession>A0A2H1H974</accession>
<organism evidence="1 2">
    <name type="scientific">Zymoseptoria tritici ST99CH_1E4</name>
    <dbReference type="NCBI Taxonomy" id="1276532"/>
    <lineage>
        <taxon>Eukaryota</taxon>
        <taxon>Fungi</taxon>
        <taxon>Dikarya</taxon>
        <taxon>Ascomycota</taxon>
        <taxon>Pezizomycotina</taxon>
        <taxon>Dothideomycetes</taxon>
        <taxon>Dothideomycetidae</taxon>
        <taxon>Mycosphaerellales</taxon>
        <taxon>Mycosphaerellaceae</taxon>
        <taxon>Zymoseptoria</taxon>
    </lineage>
</organism>
<evidence type="ECO:0000313" key="1">
    <source>
        <dbReference type="EMBL" id="SMR62338.1"/>
    </source>
</evidence>
<dbReference type="EMBL" id="LT854267">
    <property type="protein sequence ID" value="SMR62338.1"/>
    <property type="molecule type" value="Genomic_DNA"/>
</dbReference>
<reference evidence="2" key="1">
    <citation type="submission" date="2017-05" db="EMBL/GenBank/DDBJ databases">
        <authorList>
            <person name="Song R."/>
            <person name="Chenine A.L."/>
            <person name="Ruprecht R.M."/>
        </authorList>
    </citation>
    <scope>NUCLEOTIDE SEQUENCE [LARGE SCALE GENOMIC DNA]</scope>
</reference>